<reference evidence="1" key="1">
    <citation type="journal article" date="2020" name="Stud. Mycol.">
        <title>101 Dothideomycetes genomes: a test case for predicting lifestyles and emergence of pathogens.</title>
        <authorList>
            <person name="Haridas S."/>
            <person name="Albert R."/>
            <person name="Binder M."/>
            <person name="Bloem J."/>
            <person name="Labutti K."/>
            <person name="Salamov A."/>
            <person name="Andreopoulos B."/>
            <person name="Baker S."/>
            <person name="Barry K."/>
            <person name="Bills G."/>
            <person name="Bluhm B."/>
            <person name="Cannon C."/>
            <person name="Castanera R."/>
            <person name="Culley D."/>
            <person name="Daum C."/>
            <person name="Ezra D."/>
            <person name="Gonzalez J."/>
            <person name="Henrissat B."/>
            <person name="Kuo A."/>
            <person name="Liang C."/>
            <person name="Lipzen A."/>
            <person name="Lutzoni F."/>
            <person name="Magnuson J."/>
            <person name="Mondo S."/>
            <person name="Nolan M."/>
            <person name="Ohm R."/>
            <person name="Pangilinan J."/>
            <person name="Park H.-J."/>
            <person name="Ramirez L."/>
            <person name="Alfaro M."/>
            <person name="Sun H."/>
            <person name="Tritt A."/>
            <person name="Yoshinaga Y."/>
            <person name="Zwiers L.-H."/>
            <person name="Turgeon B."/>
            <person name="Goodwin S."/>
            <person name="Spatafora J."/>
            <person name="Crous P."/>
            <person name="Grigoriev I."/>
        </authorList>
    </citation>
    <scope>NUCLEOTIDE SEQUENCE</scope>
    <source>
        <strain evidence="1">CBS 123094</strain>
    </source>
</reference>
<dbReference type="AlphaFoldDB" id="A0A6A5VZA7"/>
<gene>
    <name evidence="1" type="ORF">P154DRAFT_567091</name>
</gene>
<proteinExistence type="predicted"/>
<dbReference type="EMBL" id="ML977651">
    <property type="protein sequence ID" value="KAF1994770.1"/>
    <property type="molecule type" value="Genomic_DNA"/>
</dbReference>
<evidence type="ECO:0000313" key="2">
    <source>
        <dbReference type="Proteomes" id="UP000799779"/>
    </source>
</evidence>
<evidence type="ECO:0000313" key="1">
    <source>
        <dbReference type="EMBL" id="KAF1994770.1"/>
    </source>
</evidence>
<sequence>MQKTSLQSLPPEIRLEIWTQLLTLNSIPRSFGYTSPYRDGLGRTGDEEDDPSLTLPPLRTHAMILASRQLSAEYRQAYYERTNFFLRVDSTNAFRTLPQLASSSSTTPSLLSATSNSAASSLPNFWNAPVALLSSLRHCTLYVEIGDIACAPPSVHSAAGAVRALRDPSDGRRAMMNFSSYEELKAGDAPFDSTLLSAVIAMLAAMKQLRSIIIVWETSTPLHTSPRLTPTRTANWTWPVLGKPVVDTLRMRACAGALRKWQVQVGDRYADTMLQAEKGEGGLWNEKGTGLIFTSYVRLPRLEIENLLGKSVDPSAVYVQLLGVYGELGGAYGQLSMSGVWEIPQCAAARVLGLDATSGIYLGIRA</sequence>
<name>A0A6A5VZA7_9PLEO</name>
<dbReference type="Proteomes" id="UP000799779">
    <property type="component" value="Unassembled WGS sequence"/>
</dbReference>
<dbReference type="OrthoDB" id="3796403at2759"/>
<keyword evidence="2" id="KW-1185">Reference proteome</keyword>
<organism evidence="1 2">
    <name type="scientific">Amniculicola lignicola CBS 123094</name>
    <dbReference type="NCBI Taxonomy" id="1392246"/>
    <lineage>
        <taxon>Eukaryota</taxon>
        <taxon>Fungi</taxon>
        <taxon>Dikarya</taxon>
        <taxon>Ascomycota</taxon>
        <taxon>Pezizomycotina</taxon>
        <taxon>Dothideomycetes</taxon>
        <taxon>Pleosporomycetidae</taxon>
        <taxon>Pleosporales</taxon>
        <taxon>Amniculicolaceae</taxon>
        <taxon>Amniculicola</taxon>
    </lineage>
</organism>
<protein>
    <recommendedName>
        <fullName evidence="3">F-box domain-containing protein</fullName>
    </recommendedName>
</protein>
<evidence type="ECO:0008006" key="3">
    <source>
        <dbReference type="Google" id="ProtNLM"/>
    </source>
</evidence>
<accession>A0A6A5VZA7</accession>